<reference evidence="2 3" key="1">
    <citation type="submission" date="2014-11" db="EMBL/GenBank/DDBJ databases">
        <title>Genetic blueprint of the zoonotic pathogen Toxocara canis.</title>
        <authorList>
            <person name="Zhu X.-Q."/>
            <person name="Korhonen P.K."/>
            <person name="Cai H."/>
            <person name="Young N.D."/>
            <person name="Nejsum P."/>
            <person name="von Samson-Himmelstjerna G."/>
            <person name="Boag P.R."/>
            <person name="Tan P."/>
            <person name="Li Q."/>
            <person name="Min J."/>
            <person name="Yang Y."/>
            <person name="Wang X."/>
            <person name="Fang X."/>
            <person name="Hall R.S."/>
            <person name="Hofmann A."/>
            <person name="Sternberg P.W."/>
            <person name="Jex A.R."/>
            <person name="Gasser R.B."/>
        </authorList>
    </citation>
    <scope>NUCLEOTIDE SEQUENCE [LARGE SCALE GENOMIC DNA]</scope>
    <source>
        <strain evidence="2">PN_DK_2014</strain>
    </source>
</reference>
<accession>A0A0B2W1X3</accession>
<gene>
    <name evidence="2" type="ORF">Tcan_10426</name>
</gene>
<dbReference type="AlphaFoldDB" id="A0A0B2W1X3"/>
<feature type="region of interest" description="Disordered" evidence="1">
    <location>
        <begin position="56"/>
        <end position="75"/>
    </location>
</feature>
<dbReference type="Proteomes" id="UP000031036">
    <property type="component" value="Unassembled WGS sequence"/>
</dbReference>
<evidence type="ECO:0000313" key="2">
    <source>
        <dbReference type="EMBL" id="KHN87165.1"/>
    </source>
</evidence>
<feature type="compositionally biased region" description="Basic and acidic residues" evidence="1">
    <location>
        <begin position="65"/>
        <end position="75"/>
    </location>
</feature>
<evidence type="ECO:0000256" key="1">
    <source>
        <dbReference type="SAM" id="MobiDB-lite"/>
    </source>
</evidence>
<name>A0A0B2W1X3_TOXCA</name>
<dbReference type="EMBL" id="JPKZ01000464">
    <property type="protein sequence ID" value="KHN87165.1"/>
    <property type="molecule type" value="Genomic_DNA"/>
</dbReference>
<keyword evidence="3" id="KW-1185">Reference proteome</keyword>
<evidence type="ECO:0000313" key="3">
    <source>
        <dbReference type="Proteomes" id="UP000031036"/>
    </source>
</evidence>
<sequence length="182" mass="20037">MAYVQSQIYGPLTAQTVKRMSIKSSGIGMPNTDSITTTNSVDNNTNCSSIFTVSSDPSGTVSSWEHSEGSKDNEDFKREQFRKEHSMNENLLRRCIANVSLELAPTTVPQTTHGKPQTTTTFPLFNADFSSIPPPLTSQLPLTQTDAAYLIYHDDPLHDTSSKLTKGTCHKEFYSVPLSTTV</sequence>
<comment type="caution">
    <text evidence="2">The sequence shown here is derived from an EMBL/GenBank/DDBJ whole genome shotgun (WGS) entry which is preliminary data.</text>
</comment>
<protein>
    <submittedName>
        <fullName evidence="2">Uncharacterized protein</fullName>
    </submittedName>
</protein>
<proteinExistence type="predicted"/>
<organism evidence="2 3">
    <name type="scientific">Toxocara canis</name>
    <name type="common">Canine roundworm</name>
    <dbReference type="NCBI Taxonomy" id="6265"/>
    <lineage>
        <taxon>Eukaryota</taxon>
        <taxon>Metazoa</taxon>
        <taxon>Ecdysozoa</taxon>
        <taxon>Nematoda</taxon>
        <taxon>Chromadorea</taxon>
        <taxon>Rhabditida</taxon>
        <taxon>Spirurina</taxon>
        <taxon>Ascaridomorpha</taxon>
        <taxon>Ascaridoidea</taxon>
        <taxon>Toxocaridae</taxon>
        <taxon>Toxocara</taxon>
    </lineage>
</organism>